<dbReference type="GO" id="GO:0004045">
    <property type="term" value="F:peptidyl-tRNA hydrolase activity"/>
    <property type="evidence" value="ECO:0007669"/>
    <property type="project" value="UniProtKB-EC"/>
</dbReference>
<dbReference type="InterPro" id="IPR023476">
    <property type="entry name" value="Pep_tRNA_hydro_II_dom_sf"/>
</dbReference>
<dbReference type="EC" id="3.1.1.29" evidence="1"/>
<dbReference type="GO" id="GO:0034632">
    <property type="term" value="F:retinol transmembrane transporter activity"/>
    <property type="evidence" value="ECO:0007669"/>
    <property type="project" value="InterPro"/>
</dbReference>
<evidence type="ECO:0000256" key="2">
    <source>
        <dbReference type="ARBA" id="ARBA00022801"/>
    </source>
</evidence>
<dbReference type="PANTHER" id="PTHR11873">
    <property type="entry name" value="RETINOL-BINDING PROTEIN 4"/>
    <property type="match status" value="1"/>
</dbReference>
<dbReference type="InterPro" id="IPR002449">
    <property type="entry name" value="Retinol-bd/Purpurin"/>
</dbReference>
<reference evidence="4 5" key="1">
    <citation type="journal article" date="2017" name="Curr. Biol.">
        <title>Genome architecture and evolution of a unichromosomal asexual nematode.</title>
        <authorList>
            <person name="Fradin H."/>
            <person name="Zegar C."/>
            <person name="Gutwein M."/>
            <person name="Lucas J."/>
            <person name="Kovtun M."/>
            <person name="Corcoran D."/>
            <person name="Baugh L.R."/>
            <person name="Kiontke K."/>
            <person name="Gunsalus K."/>
            <person name="Fitch D.H."/>
            <person name="Piano F."/>
        </authorList>
    </citation>
    <scope>NUCLEOTIDE SEQUENCE [LARGE SCALE GENOMIC DNA]</scope>
    <source>
        <strain evidence="4">PF1309</strain>
    </source>
</reference>
<dbReference type="Gene3D" id="3.40.1490.10">
    <property type="entry name" value="Bit1"/>
    <property type="match status" value="1"/>
</dbReference>
<proteinExistence type="predicted"/>
<dbReference type="Pfam" id="PF01981">
    <property type="entry name" value="PTH2"/>
    <property type="match status" value="1"/>
</dbReference>
<sequence length="1072" mass="121188">MSSYVMYLILRRDLSTALKWPFGAVATQAAHAASAVVWMFKDDPNTVEYTKDLDHMHKVLLGVDSEEALLEVKAKLESKNLDHKVWIEDDMPVCIALKPYPKEIAKDAVRNGTCMPPLSGKMTKHQVGYIMEIRSSTGVLSKIYMRPIYHGYSGEQNEEMNMVLYGCNRETSDGGCPIGEELVLIMSNSRHPQTLQLFKSAQVIEDEICIDILHFGSLNTYTACGDGIVDEDQKLVHAQVDENNEFVDVECKEEPRILTVVAYIDTTLKNEQIAHISCRYESLESANCEWIRQNECFKTNLRQKINTGMVQIESNFLRINGSSDMIDFSGMVIWDNGDEYISLHCKIADDDGSCADYRVYVWSDEDHMDQPTITEIYRQLQAVCVDPTDLIFLNTFHECNDKPRELSPAIHCGPVDGWSPTTRAMLEGVWYVAADLNDHPKIFLKNAVFDLRAVENTTDMQTVTYFAQKEDDVECIGPRNGSIKLLPNSTMEVTIEYRYTLVPGHRNTLKFKYQVLYLDNQRAALYWCFKRSASGRCLQHDINLLVRSRHFSLNDMTMMIPYLDRVCIQKKQLRWFDLNSRCGMEIAATTKLRRDLITLSHYDVLDILTDVQEPKCTVQGGLTGVRAQLTSLEKGGIWYLLSRFDEMAMDTYAMIGRISTVSENTAVLNLRQSASYPGNSTQCFTRAFTIWERNNGSDYYYELHFESTTKNSTTMIFRFLFYNRHVGVVYSCIAKNGDGTCKERAIYVLSRHESIDNAELTVLDMVAKSVCIEPKLLYHGHVHDGCMDQSQLKTPPCSLIDISNAAAEWEQLTEAQIEALYGKIVYYSVAVSRPDSTPIAIQFDGKQFQKITEELSGCLYSPVSVQFSARNRLLARIQDDVVLLHPAATRDDLLMKEAQLSGTLPCLHPVALRPNTSSCAAAIPPACKSSEPMLGEWMLYASDPSYVLNWKCKIELDGQDYLWDCSSESWIGECDALSTKIRLSVDAWGGFVATPFDPAAATLYSISELLSRGNVSVSADRLVLFADGDLVGRRYSVWTRLGKELPAGLRTDLAAFCVWPTEPQIRSMVWNC</sequence>
<dbReference type="InterPro" id="IPR012674">
    <property type="entry name" value="Calycin"/>
</dbReference>
<dbReference type="Gene3D" id="2.40.128.20">
    <property type="match status" value="1"/>
</dbReference>
<dbReference type="GO" id="GO:0005501">
    <property type="term" value="F:retinoid binding"/>
    <property type="evidence" value="ECO:0007669"/>
    <property type="project" value="InterPro"/>
</dbReference>
<evidence type="ECO:0000256" key="3">
    <source>
        <dbReference type="ARBA" id="ARBA00048707"/>
    </source>
</evidence>
<dbReference type="Proteomes" id="UP000218231">
    <property type="component" value="Unassembled WGS sequence"/>
</dbReference>
<evidence type="ECO:0000256" key="1">
    <source>
        <dbReference type="ARBA" id="ARBA00013260"/>
    </source>
</evidence>
<gene>
    <name evidence="4" type="ORF">WR25_07974</name>
</gene>
<evidence type="ECO:0000313" key="5">
    <source>
        <dbReference type="Proteomes" id="UP000218231"/>
    </source>
</evidence>
<name>A0A2A2KNR8_9BILA</name>
<dbReference type="AlphaFoldDB" id="A0A2A2KNR8"/>
<organism evidence="4 5">
    <name type="scientific">Diploscapter pachys</name>
    <dbReference type="NCBI Taxonomy" id="2018661"/>
    <lineage>
        <taxon>Eukaryota</taxon>
        <taxon>Metazoa</taxon>
        <taxon>Ecdysozoa</taxon>
        <taxon>Nematoda</taxon>
        <taxon>Chromadorea</taxon>
        <taxon>Rhabditida</taxon>
        <taxon>Rhabditina</taxon>
        <taxon>Rhabditomorpha</taxon>
        <taxon>Rhabditoidea</taxon>
        <taxon>Rhabditidae</taxon>
        <taxon>Diploscapter</taxon>
    </lineage>
</organism>
<accession>A0A2A2KNR8</accession>
<dbReference type="OrthoDB" id="5785631at2759"/>
<dbReference type="EMBL" id="LIAE01008049">
    <property type="protein sequence ID" value="PAV75641.1"/>
    <property type="molecule type" value="Genomic_DNA"/>
</dbReference>
<protein>
    <recommendedName>
        <fullName evidence="1">peptidyl-tRNA hydrolase</fullName>
        <ecNumber evidence="1">3.1.1.29</ecNumber>
    </recommendedName>
</protein>
<comment type="caution">
    <text evidence="4">The sequence shown here is derived from an EMBL/GenBank/DDBJ whole genome shotgun (WGS) entry which is preliminary data.</text>
</comment>
<keyword evidence="2" id="KW-0378">Hydrolase</keyword>
<dbReference type="SUPFAM" id="SSF50814">
    <property type="entry name" value="Lipocalins"/>
    <property type="match status" value="2"/>
</dbReference>
<dbReference type="PANTHER" id="PTHR11873:SF0">
    <property type="entry name" value="LIPOCALIN-RELATED PROTEIN"/>
    <property type="match status" value="1"/>
</dbReference>
<dbReference type="InterPro" id="IPR002833">
    <property type="entry name" value="PTH2"/>
</dbReference>
<keyword evidence="5" id="KW-1185">Reference proteome</keyword>
<dbReference type="SUPFAM" id="SSF102462">
    <property type="entry name" value="Peptidyl-tRNA hydrolase II"/>
    <property type="match status" value="1"/>
</dbReference>
<evidence type="ECO:0000313" key="4">
    <source>
        <dbReference type="EMBL" id="PAV75641.1"/>
    </source>
</evidence>
<comment type="catalytic activity">
    <reaction evidence="3">
        <text>an N-acyl-L-alpha-aminoacyl-tRNA + H2O = an N-acyl-L-amino acid + a tRNA + H(+)</text>
        <dbReference type="Rhea" id="RHEA:54448"/>
        <dbReference type="Rhea" id="RHEA-COMP:10123"/>
        <dbReference type="Rhea" id="RHEA-COMP:13883"/>
        <dbReference type="ChEBI" id="CHEBI:15377"/>
        <dbReference type="ChEBI" id="CHEBI:15378"/>
        <dbReference type="ChEBI" id="CHEBI:59874"/>
        <dbReference type="ChEBI" id="CHEBI:78442"/>
        <dbReference type="ChEBI" id="CHEBI:138191"/>
        <dbReference type="EC" id="3.1.1.29"/>
    </reaction>
</comment>